<dbReference type="RefSeq" id="WP_058310354.1">
    <property type="nucleotide sequence ID" value="NZ_CYTW01000001.1"/>
</dbReference>
<keyword evidence="3" id="KW-1185">Reference proteome</keyword>
<evidence type="ECO:0000313" key="3">
    <source>
        <dbReference type="Proteomes" id="UP000051870"/>
    </source>
</evidence>
<sequence>MRKGLLIAALALALPTLGHARPDLERAGLGEAERLGEATIRWLGVPIYEAAVFTPKAQAFEWNAPMALELTYRRGFAKGQLLEATMKEIIRVEGTRNDTPALQTALADCYREVKPGDRVVAVSTSPNRLSLYQNSIRLCDLGFQNIQKRFLGIWLSGDSRIARLGPRLKGQ</sequence>
<feature type="signal peptide" evidence="1">
    <location>
        <begin position="1"/>
        <end position="20"/>
    </location>
</feature>
<accession>A0A0P1I4V1</accession>
<evidence type="ECO:0000313" key="2">
    <source>
        <dbReference type="EMBL" id="CUJ90140.1"/>
    </source>
</evidence>
<evidence type="ECO:0000256" key="1">
    <source>
        <dbReference type="SAM" id="SignalP"/>
    </source>
</evidence>
<dbReference type="EMBL" id="CYTW01000001">
    <property type="protein sequence ID" value="CUJ90140.1"/>
    <property type="molecule type" value="Genomic_DNA"/>
</dbReference>
<name>A0A0P1I4V1_9RHOB</name>
<dbReference type="Proteomes" id="UP000051870">
    <property type="component" value="Unassembled WGS sequence"/>
</dbReference>
<reference evidence="3" key="1">
    <citation type="submission" date="2015-09" db="EMBL/GenBank/DDBJ databases">
        <authorList>
            <person name="Rodrigo-Torres Lidia"/>
            <person name="Arahal R.David."/>
        </authorList>
    </citation>
    <scope>NUCLEOTIDE SEQUENCE [LARGE SCALE GENOMIC DNA]</scope>
    <source>
        <strain evidence="3">CECT 7735</strain>
    </source>
</reference>
<dbReference type="GeneID" id="83880263"/>
<dbReference type="AlphaFoldDB" id="A0A0P1I4V1"/>
<protein>
    <recommendedName>
        <fullName evidence="4">Chalcone isomerase domain-containing protein</fullName>
    </recommendedName>
</protein>
<dbReference type="STRING" id="1715693.PH7735_01200"/>
<keyword evidence="1" id="KW-0732">Signal</keyword>
<evidence type="ECO:0008006" key="4">
    <source>
        <dbReference type="Google" id="ProtNLM"/>
    </source>
</evidence>
<gene>
    <name evidence="2" type="ORF">PH7735_01200</name>
</gene>
<feature type="chain" id="PRO_5006064883" description="Chalcone isomerase domain-containing protein" evidence="1">
    <location>
        <begin position="21"/>
        <end position="171"/>
    </location>
</feature>
<organism evidence="2 3">
    <name type="scientific">Shimia thalassica</name>
    <dbReference type="NCBI Taxonomy" id="1715693"/>
    <lineage>
        <taxon>Bacteria</taxon>
        <taxon>Pseudomonadati</taxon>
        <taxon>Pseudomonadota</taxon>
        <taxon>Alphaproteobacteria</taxon>
        <taxon>Rhodobacterales</taxon>
        <taxon>Roseobacteraceae</taxon>
    </lineage>
</organism>
<proteinExistence type="predicted"/>